<accession>A0A8S5NRR0</accession>
<organism evidence="1">
    <name type="scientific">Myoviridae sp. cteaT5</name>
    <dbReference type="NCBI Taxonomy" id="2826676"/>
    <lineage>
        <taxon>Viruses</taxon>
        <taxon>Duplodnaviria</taxon>
        <taxon>Heunggongvirae</taxon>
        <taxon>Uroviricota</taxon>
        <taxon>Caudoviricetes</taxon>
    </lineage>
</organism>
<reference evidence="1" key="1">
    <citation type="journal article" date="2021" name="Proc. Natl. Acad. Sci. U.S.A.">
        <title>A Catalog of Tens of Thousands of Viruses from Human Metagenomes Reveals Hidden Associations with Chronic Diseases.</title>
        <authorList>
            <person name="Tisza M.J."/>
            <person name="Buck C.B."/>
        </authorList>
    </citation>
    <scope>NUCLEOTIDE SEQUENCE</scope>
    <source>
        <strain evidence="1">CteaT5</strain>
    </source>
</reference>
<dbReference type="EMBL" id="BK015228">
    <property type="protein sequence ID" value="DAD97055.1"/>
    <property type="molecule type" value="Genomic_DNA"/>
</dbReference>
<protein>
    <submittedName>
        <fullName evidence="1">Uncharacterized protein</fullName>
    </submittedName>
</protein>
<sequence>MDLVKRVNETIHIGEDWRRAYTITDDIDISQADAVCKVRSKQGKLLCEAETVINNKTIFVTISKETTLEINKIYTKAVYDVFLTQDNASHKLIMGDITIIHDISMH</sequence>
<evidence type="ECO:0000313" key="1">
    <source>
        <dbReference type="EMBL" id="DAD97055.1"/>
    </source>
</evidence>
<proteinExistence type="predicted"/>
<name>A0A8S5NRR0_9CAUD</name>